<dbReference type="EMBL" id="KL647405">
    <property type="protein sequence ID" value="KEY75042.1"/>
    <property type="molecule type" value="Genomic_DNA"/>
</dbReference>
<dbReference type="GO" id="GO:0004497">
    <property type="term" value="F:monooxygenase activity"/>
    <property type="evidence" value="ECO:0007669"/>
    <property type="project" value="UniProtKB-KW"/>
</dbReference>
<dbReference type="GO" id="GO:0016705">
    <property type="term" value="F:oxidoreductase activity, acting on paired donors, with incorporation or reduction of molecular oxygen"/>
    <property type="evidence" value="ECO:0007669"/>
    <property type="project" value="InterPro"/>
</dbReference>
<keyword evidence="12 14" id="KW-0472">Membrane</keyword>
<dbReference type="FunFam" id="1.10.630.10:FF:000063">
    <property type="entry name" value="Cytochrome P450 monooxygenase"/>
    <property type="match status" value="1"/>
</dbReference>
<keyword evidence="6 14" id="KW-0812">Transmembrane</keyword>
<evidence type="ECO:0000313" key="15">
    <source>
        <dbReference type="EMBL" id="KEY75042.1"/>
    </source>
</evidence>
<evidence type="ECO:0000256" key="7">
    <source>
        <dbReference type="ARBA" id="ARBA00022723"/>
    </source>
</evidence>
<evidence type="ECO:0000256" key="9">
    <source>
        <dbReference type="ARBA" id="ARBA00023002"/>
    </source>
</evidence>
<keyword evidence="16" id="KW-1185">Reference proteome</keyword>
<dbReference type="GO" id="GO:0020037">
    <property type="term" value="F:heme binding"/>
    <property type="evidence" value="ECO:0007669"/>
    <property type="project" value="InterPro"/>
</dbReference>
<dbReference type="InterPro" id="IPR050121">
    <property type="entry name" value="Cytochrome_P450_monoxygenase"/>
</dbReference>
<dbReference type="OrthoDB" id="6692864at2759"/>
<dbReference type="PRINTS" id="PR00385">
    <property type="entry name" value="P450"/>
</dbReference>
<evidence type="ECO:0000256" key="4">
    <source>
        <dbReference type="ARBA" id="ARBA00010617"/>
    </source>
</evidence>
<dbReference type="PRINTS" id="PR00463">
    <property type="entry name" value="EP450I"/>
</dbReference>
<reference evidence="15 16" key="1">
    <citation type="journal article" date="2014" name="BMC Genomics">
        <title>Comparative genome sequencing reveals chemotype-specific gene clusters in the toxigenic black mold Stachybotrys.</title>
        <authorList>
            <person name="Semeiks J."/>
            <person name="Borek D."/>
            <person name="Otwinowski Z."/>
            <person name="Grishin N.V."/>
        </authorList>
    </citation>
    <scope>NUCLEOTIDE SEQUENCE [LARGE SCALE GENOMIC DNA]</scope>
    <source>
        <strain evidence="16">CBS 109288 / IBT 7711</strain>
    </source>
</reference>
<gene>
    <name evidence="15" type="ORF">S7711_01376</name>
</gene>
<accession>A0A084BBW3</accession>
<name>A0A084BBW3_STACB</name>
<dbReference type="PANTHER" id="PTHR24305">
    <property type="entry name" value="CYTOCHROME P450"/>
    <property type="match status" value="1"/>
</dbReference>
<organism evidence="15 16">
    <name type="scientific">Stachybotrys chartarum (strain CBS 109288 / IBT 7711)</name>
    <name type="common">Toxic black mold</name>
    <name type="synonym">Stilbospora chartarum</name>
    <dbReference type="NCBI Taxonomy" id="1280523"/>
    <lineage>
        <taxon>Eukaryota</taxon>
        <taxon>Fungi</taxon>
        <taxon>Dikarya</taxon>
        <taxon>Ascomycota</taxon>
        <taxon>Pezizomycotina</taxon>
        <taxon>Sordariomycetes</taxon>
        <taxon>Hypocreomycetidae</taxon>
        <taxon>Hypocreales</taxon>
        <taxon>Stachybotryaceae</taxon>
        <taxon>Stachybotrys</taxon>
    </lineage>
</organism>
<evidence type="ECO:0000256" key="13">
    <source>
        <dbReference type="PIRSR" id="PIRSR602401-1"/>
    </source>
</evidence>
<dbReference type="GO" id="GO:0016020">
    <property type="term" value="C:membrane"/>
    <property type="evidence" value="ECO:0007669"/>
    <property type="project" value="UniProtKB-SubCell"/>
</dbReference>
<comment type="pathway">
    <text evidence="3">Mycotoxin biosynthesis.</text>
</comment>
<keyword evidence="7 13" id="KW-0479">Metal-binding</keyword>
<feature type="binding site" description="axial binding residue" evidence="13">
    <location>
        <position position="492"/>
    </location>
    <ligand>
        <name>heme</name>
        <dbReference type="ChEBI" id="CHEBI:30413"/>
    </ligand>
    <ligandPart>
        <name>Fe</name>
        <dbReference type="ChEBI" id="CHEBI:18248"/>
    </ligandPart>
</feature>
<evidence type="ECO:0000256" key="8">
    <source>
        <dbReference type="ARBA" id="ARBA00022989"/>
    </source>
</evidence>
<comment type="subcellular location">
    <subcellularLocation>
        <location evidence="2">Membrane</location>
    </subcellularLocation>
</comment>
<keyword evidence="8 14" id="KW-1133">Transmembrane helix</keyword>
<evidence type="ECO:0000256" key="14">
    <source>
        <dbReference type="SAM" id="Phobius"/>
    </source>
</evidence>
<evidence type="ECO:0000313" key="16">
    <source>
        <dbReference type="Proteomes" id="UP000028045"/>
    </source>
</evidence>
<dbReference type="Pfam" id="PF00067">
    <property type="entry name" value="p450"/>
    <property type="match status" value="1"/>
</dbReference>
<feature type="transmembrane region" description="Helical" evidence="14">
    <location>
        <begin position="71"/>
        <end position="93"/>
    </location>
</feature>
<dbReference type="GO" id="GO:1902181">
    <property type="term" value="P:verruculogen biosynthetic process"/>
    <property type="evidence" value="ECO:0007669"/>
    <property type="project" value="UniProtKB-ARBA"/>
</dbReference>
<dbReference type="AlphaFoldDB" id="A0A084BBW3"/>
<evidence type="ECO:0000256" key="12">
    <source>
        <dbReference type="ARBA" id="ARBA00023136"/>
    </source>
</evidence>
<dbReference type="Proteomes" id="UP000028045">
    <property type="component" value="Unassembled WGS sequence"/>
</dbReference>
<keyword evidence="5 13" id="KW-0349">Heme</keyword>
<dbReference type="SUPFAM" id="SSF48264">
    <property type="entry name" value="Cytochrome P450"/>
    <property type="match status" value="1"/>
</dbReference>
<keyword evidence="11" id="KW-0503">Monooxygenase</keyword>
<evidence type="ECO:0000256" key="3">
    <source>
        <dbReference type="ARBA" id="ARBA00004685"/>
    </source>
</evidence>
<evidence type="ECO:0000256" key="2">
    <source>
        <dbReference type="ARBA" id="ARBA00004370"/>
    </source>
</evidence>
<sequence length="554" mass="62101">MAVHGWCGDMRLSHLPVPVLAVGAGICLHLGYFIHGEHHMYGVKYLQAFLATFLGATILQRSLYGVALASALAYSSQIIGCTLLGLYGSLIIYRLAWHPLRKFPGPIGARFSSLWFSGHVAGAVAHHRCLELYRKYGPFVRVGPSDLMIVHSQGVSAVHGAQSKCRKGPWYDADWPRQSIHLSRDHQFHHSRRRLWSQAFSEKALRGYESRVALYNKGLISRLREANGNPTDAAKWFSYYSFDVMGDLAFGKDFDMLKSGKQHWTVALLEEALSIQALKIPTWIFRMLVAIPGLSGKYWDFIHYCDEQLAAKIKDAKDTDNDFLTTLLSGVGPKPTGQDLLTLQSDTRTIIVAGSDTTAGTLAFIFYQLARHPAHVETLRNELKPMMNADGSFDHQKIQNLNHLNAIINETFRFNPVPPTAVSRKTPSEGITVDGTFIPGNVYVWTPQYVIGRSEDVYEKPDEFIPERWYSKTWMVKDKAGFAPFSIGPYACIGRPIALMQLRLVVADCVTNFDVEFAQGCDGSEFIDNVKDYFTWGMAELNLCFRSRSATEGN</sequence>
<dbReference type="InterPro" id="IPR002401">
    <property type="entry name" value="Cyt_P450_E_grp-I"/>
</dbReference>
<feature type="transmembrane region" description="Helical" evidence="14">
    <location>
        <begin position="15"/>
        <end position="34"/>
    </location>
</feature>
<protein>
    <submittedName>
        <fullName evidence="15">Uncharacterized protein</fullName>
    </submittedName>
</protein>
<dbReference type="Gene3D" id="1.10.630.10">
    <property type="entry name" value="Cytochrome P450"/>
    <property type="match status" value="1"/>
</dbReference>
<evidence type="ECO:0000256" key="11">
    <source>
        <dbReference type="ARBA" id="ARBA00023033"/>
    </source>
</evidence>
<dbReference type="PANTHER" id="PTHR24305:SF112">
    <property type="entry name" value="L-ORNITHINE-N5-MONOOXYGENASE (EUROFUNG)"/>
    <property type="match status" value="1"/>
</dbReference>
<keyword evidence="9" id="KW-0560">Oxidoreductase</keyword>
<dbReference type="GO" id="GO:0005506">
    <property type="term" value="F:iron ion binding"/>
    <property type="evidence" value="ECO:0007669"/>
    <property type="project" value="InterPro"/>
</dbReference>
<dbReference type="CDD" id="cd11061">
    <property type="entry name" value="CYP67-like"/>
    <property type="match status" value="1"/>
</dbReference>
<dbReference type="InterPro" id="IPR001128">
    <property type="entry name" value="Cyt_P450"/>
</dbReference>
<evidence type="ECO:0000256" key="6">
    <source>
        <dbReference type="ARBA" id="ARBA00022692"/>
    </source>
</evidence>
<comment type="similarity">
    <text evidence="4">Belongs to the cytochrome P450 family.</text>
</comment>
<dbReference type="InterPro" id="IPR036396">
    <property type="entry name" value="Cyt_P450_sf"/>
</dbReference>
<comment type="cofactor">
    <cofactor evidence="1 13">
        <name>heme</name>
        <dbReference type="ChEBI" id="CHEBI:30413"/>
    </cofactor>
</comment>
<dbReference type="HOGENOM" id="CLU_001570_14_10_1"/>
<evidence type="ECO:0000256" key="5">
    <source>
        <dbReference type="ARBA" id="ARBA00022617"/>
    </source>
</evidence>
<proteinExistence type="inferred from homology"/>
<evidence type="ECO:0000256" key="1">
    <source>
        <dbReference type="ARBA" id="ARBA00001971"/>
    </source>
</evidence>
<keyword evidence="10 13" id="KW-0408">Iron</keyword>
<evidence type="ECO:0000256" key="10">
    <source>
        <dbReference type="ARBA" id="ARBA00023004"/>
    </source>
</evidence>